<evidence type="ECO:0000313" key="1">
    <source>
        <dbReference type="EMBL" id="CAB4903383.1"/>
    </source>
</evidence>
<gene>
    <name evidence="1" type="ORF">UFOPK3564_00721</name>
</gene>
<dbReference type="EMBL" id="CAFBMK010000027">
    <property type="protein sequence ID" value="CAB4903383.1"/>
    <property type="molecule type" value="Genomic_DNA"/>
</dbReference>
<accession>A0A6J7GH05</accession>
<protein>
    <submittedName>
        <fullName evidence="1">Unannotated protein</fullName>
    </submittedName>
</protein>
<proteinExistence type="predicted"/>
<dbReference type="AlphaFoldDB" id="A0A6J7GH05"/>
<name>A0A6J7GH05_9ZZZZ</name>
<sequence>MRTARALLPALTGATVLAVAALPAAAQAPEAVTTLTVRPTVTPNRAGTPRRPQSVRLDVRVAWSTSGPDGVDKPIVQRGVIDFPKGSLYLGGSYPHRCSKAELDRARLDDRDRLTGKCAKAVTGSGTATAWADTVRTRPTFQLVNGGAKRVYLYTVLKNPARVTTPIEGVVTRGGKYGGYRLTATIPEELQVVAGTPISLIDARLRTTAEDWIATTSCPKDGRWPYRAQSFQDSTPVAVVESFVRCRR</sequence>
<reference evidence="1" key="1">
    <citation type="submission" date="2020-05" db="EMBL/GenBank/DDBJ databases">
        <authorList>
            <person name="Chiriac C."/>
            <person name="Salcher M."/>
            <person name="Ghai R."/>
            <person name="Kavagutti S V."/>
        </authorList>
    </citation>
    <scope>NUCLEOTIDE SEQUENCE</scope>
</reference>
<organism evidence="1">
    <name type="scientific">freshwater metagenome</name>
    <dbReference type="NCBI Taxonomy" id="449393"/>
    <lineage>
        <taxon>unclassified sequences</taxon>
        <taxon>metagenomes</taxon>
        <taxon>ecological metagenomes</taxon>
    </lineage>
</organism>